<evidence type="ECO:0000313" key="5">
    <source>
        <dbReference type="Proteomes" id="UP001144372"/>
    </source>
</evidence>
<comment type="pathway">
    <text evidence="1">Carbohydrate metabolism; tricarboxylic acid cycle; isocitrate from oxaloacetate: step 1/2.</text>
</comment>
<dbReference type="InterPro" id="IPR036969">
    <property type="entry name" value="Citrate_synthase_sf"/>
</dbReference>
<keyword evidence="5" id="KW-1185">Reference proteome</keyword>
<name>A0A9W6FUR0_9BACT</name>
<feature type="transmembrane region" description="Helical" evidence="3">
    <location>
        <begin position="145"/>
        <end position="170"/>
    </location>
</feature>
<dbReference type="Pfam" id="PF00285">
    <property type="entry name" value="Citrate_synt"/>
    <property type="match status" value="2"/>
</dbReference>
<dbReference type="EMBL" id="BSDR01000001">
    <property type="protein sequence ID" value="GLI35207.1"/>
    <property type="molecule type" value="Genomic_DNA"/>
</dbReference>
<dbReference type="InterPro" id="IPR016142">
    <property type="entry name" value="Citrate_synth-like_lrg_a-sub"/>
</dbReference>
<dbReference type="PANTHER" id="PTHR42871:SF1">
    <property type="entry name" value="CITRATE SYNTHASE"/>
    <property type="match status" value="1"/>
</dbReference>
<dbReference type="PANTHER" id="PTHR42871">
    <property type="entry name" value="CITRATE SYNTHASE"/>
    <property type="match status" value="1"/>
</dbReference>
<organism evidence="4 5">
    <name type="scientific">Desulforhabdus amnigena</name>
    <dbReference type="NCBI Taxonomy" id="40218"/>
    <lineage>
        <taxon>Bacteria</taxon>
        <taxon>Pseudomonadati</taxon>
        <taxon>Thermodesulfobacteriota</taxon>
        <taxon>Syntrophobacteria</taxon>
        <taxon>Syntrophobacterales</taxon>
        <taxon>Syntrophobacteraceae</taxon>
        <taxon>Desulforhabdus</taxon>
    </lineage>
</organism>
<accession>A0A9W6FUR0</accession>
<sequence>MEAELLLKNVGLRGVAVADSKIDYIDGEQGILIYRGYAIEDLAAQSSFEETLYLLLNGDLPGADNLLSFSQRLKESRDVPSLAWRPSLPCDAAYPATWNCFRPIEAYRMPVISSGSSAPTSRHQRWLGLLNSPLIKSNVDFYSGLLYSLMGIPADAMMAMFAISIAMGWVPTSSMKKFAEAEPKPILYRPEAE</sequence>
<reference evidence="4" key="1">
    <citation type="submission" date="2022-12" db="EMBL/GenBank/DDBJ databases">
        <title>Reference genome sequencing for broad-spectrum identification of bacterial and archaeal isolates by mass spectrometry.</title>
        <authorList>
            <person name="Sekiguchi Y."/>
            <person name="Tourlousse D.M."/>
        </authorList>
    </citation>
    <scope>NUCLEOTIDE SEQUENCE</scope>
    <source>
        <strain evidence="4">ASRB1</strain>
    </source>
</reference>
<dbReference type="EC" id="2.3.3.16" evidence="2"/>
<evidence type="ECO:0000256" key="1">
    <source>
        <dbReference type="ARBA" id="ARBA00004751"/>
    </source>
</evidence>
<keyword evidence="3" id="KW-1133">Transmembrane helix</keyword>
<keyword evidence="3" id="KW-0812">Transmembrane</keyword>
<evidence type="ECO:0000256" key="3">
    <source>
        <dbReference type="SAM" id="Phobius"/>
    </source>
</evidence>
<evidence type="ECO:0000313" key="4">
    <source>
        <dbReference type="EMBL" id="GLI35207.1"/>
    </source>
</evidence>
<dbReference type="InterPro" id="IPR016143">
    <property type="entry name" value="Citrate_synth-like_sm_a-sub"/>
</dbReference>
<evidence type="ECO:0000256" key="2">
    <source>
        <dbReference type="ARBA" id="ARBA00012972"/>
    </source>
</evidence>
<keyword evidence="3" id="KW-0472">Membrane</keyword>
<dbReference type="SUPFAM" id="SSF48256">
    <property type="entry name" value="Citrate synthase"/>
    <property type="match status" value="2"/>
</dbReference>
<comment type="caution">
    <text evidence="4">The sequence shown here is derived from an EMBL/GenBank/DDBJ whole genome shotgun (WGS) entry which is preliminary data.</text>
</comment>
<dbReference type="Proteomes" id="UP001144372">
    <property type="component" value="Unassembled WGS sequence"/>
</dbReference>
<dbReference type="Gene3D" id="1.10.230.10">
    <property type="entry name" value="Cytochrome P450-Terp, domain 2"/>
    <property type="match status" value="1"/>
</dbReference>
<dbReference type="AlphaFoldDB" id="A0A9W6FUR0"/>
<dbReference type="Gene3D" id="1.10.580.10">
    <property type="entry name" value="Citrate Synthase, domain 1"/>
    <property type="match status" value="2"/>
</dbReference>
<protein>
    <recommendedName>
        <fullName evidence="2">citrate synthase (unknown stereospecificity)</fullName>
        <ecNumber evidence="2">2.3.3.16</ecNumber>
    </recommendedName>
</protein>
<dbReference type="GO" id="GO:0036440">
    <property type="term" value="F:citrate synthase activity"/>
    <property type="evidence" value="ECO:0007669"/>
    <property type="project" value="UniProtKB-EC"/>
</dbReference>
<proteinExistence type="predicted"/>
<dbReference type="InterPro" id="IPR002020">
    <property type="entry name" value="Citrate_synthase"/>
</dbReference>
<gene>
    <name evidence="4" type="ORF">DAMNIGENAA_26400</name>
</gene>
<dbReference type="RefSeq" id="WP_281794831.1">
    <property type="nucleotide sequence ID" value="NZ_BSDR01000001.1"/>
</dbReference>